<protein>
    <recommendedName>
        <fullName evidence="3">DUF559 domain-containing protein</fullName>
    </recommendedName>
</protein>
<dbReference type="AlphaFoldDB" id="A0A849ANC8"/>
<evidence type="ECO:0000313" key="2">
    <source>
        <dbReference type="Proteomes" id="UP000549517"/>
    </source>
</evidence>
<evidence type="ECO:0000313" key="1">
    <source>
        <dbReference type="EMBL" id="NNG78107.1"/>
    </source>
</evidence>
<gene>
    <name evidence="1" type="ORF">HLA91_01790</name>
</gene>
<proteinExistence type="predicted"/>
<organism evidence="1 2">
    <name type="scientific">Brevibacterium luteolum</name>
    <dbReference type="NCBI Taxonomy" id="199591"/>
    <lineage>
        <taxon>Bacteria</taxon>
        <taxon>Bacillati</taxon>
        <taxon>Actinomycetota</taxon>
        <taxon>Actinomycetes</taxon>
        <taxon>Micrococcales</taxon>
        <taxon>Brevibacteriaceae</taxon>
        <taxon>Brevibacterium</taxon>
    </lineage>
</organism>
<evidence type="ECO:0008006" key="3">
    <source>
        <dbReference type="Google" id="ProtNLM"/>
    </source>
</evidence>
<dbReference type="RefSeq" id="WP_170273280.1">
    <property type="nucleotide sequence ID" value="NZ_BAAAKH010000002.1"/>
</dbReference>
<sequence>MDTTTLLRSREPTAITHTAAAVLPAPLPPLAPSDVISHETAARLHGMPVLGAVDEAPMHVSHPRKGAESALLRRWRNPVLPADRLTIGDLQITSPARTVIDMARDVGVIAGVLAADHLLRGAHDREHTRRELHTVADTQQRRNRFAQVRTVLQAATGEAVTPAESVLLAVLRGLGITGFRQHVVLPGAEEPAEGAAVSFLFPRLRVVVDVCRAGESMQVLESAHESISALGYEVVAFDAQELLALAADPTSAGQLQDRVAARLAPTLLADEFSRAAPGLHPTCAAGRT</sequence>
<dbReference type="Proteomes" id="UP000549517">
    <property type="component" value="Unassembled WGS sequence"/>
</dbReference>
<dbReference type="EMBL" id="JABEMC010000001">
    <property type="protein sequence ID" value="NNG78107.1"/>
    <property type="molecule type" value="Genomic_DNA"/>
</dbReference>
<reference evidence="1 2" key="1">
    <citation type="submission" date="2020-05" db="EMBL/GenBank/DDBJ databases">
        <title>MicrobeNet Type strains.</title>
        <authorList>
            <person name="Nicholson A.C."/>
        </authorList>
    </citation>
    <scope>NUCLEOTIDE SEQUENCE [LARGE SCALE GENOMIC DNA]</scope>
    <source>
        <strain evidence="1 2">CCUG 46604</strain>
    </source>
</reference>
<accession>A0A849ANC8</accession>
<name>A0A849ANC8_9MICO</name>
<comment type="caution">
    <text evidence="1">The sequence shown here is derived from an EMBL/GenBank/DDBJ whole genome shotgun (WGS) entry which is preliminary data.</text>
</comment>